<evidence type="ECO:0000256" key="2">
    <source>
        <dbReference type="ARBA" id="ARBA00022574"/>
    </source>
</evidence>
<dbReference type="RefSeq" id="XP_064072825.1">
    <property type="nucleotide sequence ID" value="XM_064216755.1"/>
</dbReference>
<dbReference type="GeneID" id="113391477"/>
<dbReference type="InterPro" id="IPR036322">
    <property type="entry name" value="WD40_repeat_dom_sf"/>
</dbReference>
<feature type="compositionally biased region" description="Low complexity" evidence="4">
    <location>
        <begin position="881"/>
        <end position="892"/>
    </location>
</feature>
<comment type="similarity">
    <text evidence="1">Belongs to the WD repeat mio family.</text>
</comment>
<sequence>MSGNKQDVLWSPIHHDKFIVWGQDITLYEVARLQDIEKRSTYTQLSSTQGATVVASQSGSGVRCVDISAIADHPDPLLALGHNSGRVTLTSLKQTYDPLGLVGREFVAKYPRPCISVAWNCTESSLLAVGMEKHRSDNCILLWDVQSSGLDEYDESSPTPSEPARPLSGVGKGETAHSVAWCGFAPRTIVASMNLKHIKIFDLRENGDKASATTSSRLNLGAVCEAGGWRLATRGDAGACVWDARALAAPLLTLAMPRAPRRLLWCPTRRNLLISLQRDSSTLRLHDIQQVHDHQSQEAFDGVSEEAETEPCGRGALERDVWVCGAPLAAFACHPTRRACLLVLTAAGALSEYTVSERVSLSWGAGGALAWAGGGALRRMHPAFYSQVRDVAHVMRERASTDYGLKPDLWQNADLADDEALSGLWHFLALSKSLVEDGCIRNSPWKHPGVRGVLRSPGEGYRSEAAATLLPDLPSRKVTTYRSAERTRALQLCGWGWGWDSAGAGVERAEAEGTPCRAAALAAFHLRLRAALDVLARARAPALRVAALALAPCAGAGAADERLWREALAAAAPALPDPYLRALLHFLSAALPPSAPQPHQPDYSAVLNETEMRLEDRVAFACIYLPDGPLHEYLSRTWTELRARGSLAALLLSGVSADGIGALQRWLERSGDVQSAALLAARCAGAELLRDERVRGWLAAYRSLLDAWRLWWPRCLLDTWVAAAGGGGEGAGAGVACTYCGKPVAAAATARPRPAFARLPPPAAKMKQISSCPNCRKPLPRCGVCSLHLGTGAAGGPAPAPPVPPAPPAPAPAPAAGAAAGAHFGGWFSWCVACRHGGHAAHLLQWFSEHSECPVSSCTCRCSALDPPDPPEVPSAPAAPPGSVAVPSGGDS</sequence>
<proteinExistence type="inferred from homology"/>
<dbReference type="Pfam" id="PF17034">
    <property type="entry name" value="zinc_ribbon_16"/>
    <property type="match status" value="1"/>
</dbReference>
<dbReference type="Pfam" id="PF21719">
    <property type="entry name" value="MIOS_a-sol"/>
    <property type="match status" value="1"/>
</dbReference>
<evidence type="ECO:0000256" key="3">
    <source>
        <dbReference type="ARBA" id="ARBA00022737"/>
    </source>
</evidence>
<organism evidence="7 8">
    <name type="scientific">Vanessa tameamea</name>
    <name type="common">Kamehameha butterfly</name>
    <dbReference type="NCBI Taxonomy" id="334116"/>
    <lineage>
        <taxon>Eukaryota</taxon>
        <taxon>Metazoa</taxon>
        <taxon>Ecdysozoa</taxon>
        <taxon>Arthropoda</taxon>
        <taxon>Hexapoda</taxon>
        <taxon>Insecta</taxon>
        <taxon>Pterygota</taxon>
        <taxon>Neoptera</taxon>
        <taxon>Endopterygota</taxon>
        <taxon>Lepidoptera</taxon>
        <taxon>Glossata</taxon>
        <taxon>Ditrysia</taxon>
        <taxon>Papilionoidea</taxon>
        <taxon>Nymphalidae</taxon>
        <taxon>Nymphalinae</taxon>
        <taxon>Vanessa</taxon>
    </lineage>
</organism>
<dbReference type="InterPro" id="IPR015943">
    <property type="entry name" value="WD40/YVTN_repeat-like_dom_sf"/>
</dbReference>
<dbReference type="PANTHER" id="PTHR16453:SF9">
    <property type="entry name" value="GATOR COMPLEX PROTEIN MIOS"/>
    <property type="match status" value="1"/>
</dbReference>
<evidence type="ECO:0000256" key="4">
    <source>
        <dbReference type="SAM" id="MobiDB-lite"/>
    </source>
</evidence>
<keyword evidence="7" id="KW-1185">Reference proteome</keyword>
<gene>
    <name evidence="8" type="primary">LOC113391477</name>
</gene>
<feature type="domain" description="GATOR2 complex protein MIO zinc-ribbon like" evidence="5">
    <location>
        <begin position="737"/>
        <end position="863"/>
    </location>
</feature>
<keyword evidence="3" id="KW-0677">Repeat</keyword>
<name>A0ABM4ANG1_VANTA</name>
<dbReference type="CDD" id="cd16691">
    <property type="entry name" value="mRING-H2-C3H3C2_Mio"/>
    <property type="match status" value="1"/>
</dbReference>
<dbReference type="InterPro" id="IPR037593">
    <property type="entry name" value="MIOS/Sea4"/>
</dbReference>
<feature type="domain" description="MIOS-like alpha-solenoid" evidence="6">
    <location>
        <begin position="395"/>
        <end position="624"/>
    </location>
</feature>
<dbReference type="PANTHER" id="PTHR16453">
    <property type="entry name" value="WD40 DOMAIN-CONTAINING PROTEIN MIO FAMILY MEMBER"/>
    <property type="match status" value="1"/>
</dbReference>
<accession>A0ABM4ANG1</accession>
<feature type="compositionally biased region" description="Pro residues" evidence="4">
    <location>
        <begin position="867"/>
        <end position="880"/>
    </location>
</feature>
<evidence type="ECO:0000259" key="5">
    <source>
        <dbReference type="Pfam" id="PF17034"/>
    </source>
</evidence>
<evidence type="ECO:0000313" key="8">
    <source>
        <dbReference type="RefSeq" id="XP_064072825.1"/>
    </source>
</evidence>
<dbReference type="Gene3D" id="2.130.10.10">
    <property type="entry name" value="YVTN repeat-like/Quinoprotein amine dehydrogenase"/>
    <property type="match status" value="1"/>
</dbReference>
<protein>
    <submittedName>
        <fullName evidence="8">GATOR2 complex protein MIOS-B</fullName>
    </submittedName>
</protein>
<dbReference type="Pfam" id="PF21720">
    <property type="entry name" value="MIOS_WD40"/>
    <property type="match status" value="1"/>
</dbReference>
<keyword evidence="2" id="KW-0853">WD repeat</keyword>
<evidence type="ECO:0000259" key="6">
    <source>
        <dbReference type="Pfam" id="PF21719"/>
    </source>
</evidence>
<evidence type="ECO:0000256" key="1">
    <source>
        <dbReference type="ARBA" id="ARBA00009713"/>
    </source>
</evidence>
<dbReference type="InterPro" id="IPR049092">
    <property type="entry name" value="MIOS_a-sol"/>
</dbReference>
<evidence type="ECO:0000313" key="7">
    <source>
        <dbReference type="Proteomes" id="UP001652626"/>
    </source>
</evidence>
<reference evidence="8" key="1">
    <citation type="submission" date="2025-08" db="UniProtKB">
        <authorList>
            <consortium name="RefSeq"/>
        </authorList>
    </citation>
    <scope>IDENTIFICATION</scope>
    <source>
        <tissue evidence="8">Whole body</tissue>
    </source>
</reference>
<dbReference type="SUPFAM" id="SSF50978">
    <property type="entry name" value="WD40 repeat-like"/>
    <property type="match status" value="1"/>
</dbReference>
<feature type="region of interest" description="Disordered" evidence="4">
    <location>
        <begin position="867"/>
        <end position="892"/>
    </location>
</feature>
<dbReference type="Proteomes" id="UP001652626">
    <property type="component" value="Chromosome 13"/>
</dbReference>
<dbReference type="InterPro" id="IPR031488">
    <property type="entry name" value="Zn_ribbon_mio"/>
</dbReference>